<gene>
    <name evidence="1" type="ORF">SPLIT_LOCUS4890</name>
</gene>
<reference evidence="1" key="1">
    <citation type="submission" date="2022-02" db="EMBL/GenBank/DDBJ databases">
        <authorList>
            <person name="King R."/>
        </authorList>
    </citation>
    <scope>NUCLEOTIDE SEQUENCE</scope>
</reference>
<protein>
    <submittedName>
        <fullName evidence="1">Uncharacterized protein</fullName>
    </submittedName>
</protein>
<proteinExistence type="predicted"/>
<organism evidence="1 2">
    <name type="scientific">Spodoptera littoralis</name>
    <name type="common">Egyptian cotton leafworm</name>
    <dbReference type="NCBI Taxonomy" id="7109"/>
    <lineage>
        <taxon>Eukaryota</taxon>
        <taxon>Metazoa</taxon>
        <taxon>Ecdysozoa</taxon>
        <taxon>Arthropoda</taxon>
        <taxon>Hexapoda</taxon>
        <taxon>Insecta</taxon>
        <taxon>Pterygota</taxon>
        <taxon>Neoptera</taxon>
        <taxon>Endopterygota</taxon>
        <taxon>Lepidoptera</taxon>
        <taxon>Glossata</taxon>
        <taxon>Ditrysia</taxon>
        <taxon>Noctuoidea</taxon>
        <taxon>Noctuidae</taxon>
        <taxon>Amphipyrinae</taxon>
        <taxon>Spodoptera</taxon>
    </lineage>
</organism>
<keyword evidence="2" id="KW-1185">Reference proteome</keyword>
<sequence length="27" mass="2988">MVHHTDMRSCIINEIGCNCTVTTHSAN</sequence>
<evidence type="ECO:0000313" key="2">
    <source>
        <dbReference type="Proteomes" id="UP001153321"/>
    </source>
</evidence>
<evidence type="ECO:0000313" key="1">
    <source>
        <dbReference type="EMBL" id="CAH1639533.1"/>
    </source>
</evidence>
<accession>A0A9P0N2W4</accession>
<name>A0A9P0N2W4_SPOLI</name>
<dbReference type="AlphaFoldDB" id="A0A9P0N2W4"/>
<dbReference type="Proteomes" id="UP001153321">
    <property type="component" value="Chromosome 2"/>
</dbReference>
<dbReference type="EMBL" id="LR824533">
    <property type="protein sequence ID" value="CAH1639533.1"/>
    <property type="molecule type" value="Genomic_DNA"/>
</dbReference>